<evidence type="ECO:0000256" key="1">
    <source>
        <dbReference type="SAM" id="MobiDB-lite"/>
    </source>
</evidence>
<name>A0ABM5EC57_VICPA</name>
<accession>A0ABM5EC57</accession>
<dbReference type="RefSeq" id="XP_072830739.1">
    <property type="nucleotide sequence ID" value="XM_072974638.1"/>
</dbReference>
<feature type="region of interest" description="Disordered" evidence="1">
    <location>
        <begin position="28"/>
        <end position="65"/>
    </location>
</feature>
<keyword evidence="2" id="KW-1185">Reference proteome</keyword>
<protein>
    <recommendedName>
        <fullName evidence="4">DUF1725 domain-containing protein</fullName>
    </recommendedName>
</protein>
<reference evidence="3" key="2">
    <citation type="submission" date="2025-08" db="UniProtKB">
        <authorList>
            <consortium name="RefSeq"/>
        </authorList>
    </citation>
    <scope>IDENTIFICATION</scope>
</reference>
<evidence type="ECO:0000313" key="3">
    <source>
        <dbReference type="RefSeq" id="XP_072830739.1"/>
    </source>
</evidence>
<gene>
    <name evidence="3" type="primary">LOC116278733</name>
</gene>
<feature type="region of interest" description="Disordered" evidence="1">
    <location>
        <begin position="187"/>
        <end position="208"/>
    </location>
</feature>
<sequence length="320" mass="34698">MYDPDLHPGDVSIPFLGLACCTFPRNQHRAGEQQEKATQNPTPHPSLPSLLTPGLPPPGPCGRGSAPRACGRWAGAGCPWTSSRRRNVAGGLGRCFLSLLLPSPGRSRLTGRSALQAEELQLPPAPPARALSLGQLTAHPAHAQDPCLVAVTMVIRAGQPCPRGEPQPELPLCGPAEVGQVWKPGRLSPPRAMEAGQEPGSPGPATQGGTWPGVWAATFCRLCCLHQAEGTLLQDDICTPVFTAALFTIAKTWKQPKCPSTDDWIKKMWYIYTMEYYSAIKTNNITPFAATWMFLENFILSEVSQKEKEKYHMRSLICGI</sequence>
<dbReference type="Proteomes" id="UP001652581">
    <property type="component" value="Chromosome 2"/>
</dbReference>
<evidence type="ECO:0008006" key="4">
    <source>
        <dbReference type="Google" id="ProtNLM"/>
    </source>
</evidence>
<reference evidence="2" key="1">
    <citation type="submission" date="2025-05" db="UniProtKB">
        <authorList>
            <consortium name="RefSeq"/>
        </authorList>
    </citation>
    <scope>NUCLEOTIDE SEQUENCE [LARGE SCALE GENOMIC DNA]</scope>
</reference>
<proteinExistence type="predicted"/>
<evidence type="ECO:0000313" key="2">
    <source>
        <dbReference type="Proteomes" id="UP001652581"/>
    </source>
</evidence>
<organism evidence="2 3">
    <name type="scientific">Vicugna pacos</name>
    <name type="common">Alpaca</name>
    <name type="synonym">Lama pacos</name>
    <dbReference type="NCBI Taxonomy" id="30538"/>
    <lineage>
        <taxon>Eukaryota</taxon>
        <taxon>Metazoa</taxon>
        <taxon>Chordata</taxon>
        <taxon>Craniata</taxon>
        <taxon>Vertebrata</taxon>
        <taxon>Euteleostomi</taxon>
        <taxon>Mammalia</taxon>
        <taxon>Eutheria</taxon>
        <taxon>Laurasiatheria</taxon>
        <taxon>Artiodactyla</taxon>
        <taxon>Tylopoda</taxon>
        <taxon>Camelidae</taxon>
        <taxon>Vicugna</taxon>
    </lineage>
</organism>
<dbReference type="GeneID" id="116278733"/>